<evidence type="ECO:0000256" key="1">
    <source>
        <dbReference type="ARBA" id="ARBA00022741"/>
    </source>
</evidence>
<feature type="short sequence motif" description="Q motif" evidence="6">
    <location>
        <begin position="92"/>
        <end position="120"/>
    </location>
</feature>
<dbReference type="InterPro" id="IPR014001">
    <property type="entry name" value="Helicase_ATP-bd"/>
</dbReference>
<dbReference type="Pfam" id="PF00271">
    <property type="entry name" value="Helicase_C"/>
    <property type="match status" value="1"/>
</dbReference>
<feature type="domain" description="Helicase ATP-binding" evidence="9">
    <location>
        <begin position="123"/>
        <end position="298"/>
    </location>
</feature>
<evidence type="ECO:0000256" key="3">
    <source>
        <dbReference type="ARBA" id="ARBA00022806"/>
    </source>
</evidence>
<dbReference type="GO" id="GO:0016787">
    <property type="term" value="F:hydrolase activity"/>
    <property type="evidence" value="ECO:0007669"/>
    <property type="project" value="UniProtKB-KW"/>
</dbReference>
<feature type="compositionally biased region" description="Basic and acidic residues" evidence="8">
    <location>
        <begin position="588"/>
        <end position="603"/>
    </location>
</feature>
<accession>A0AAD1Y743</accession>
<keyword evidence="3 7" id="KW-0347">Helicase</keyword>
<dbReference type="PROSITE" id="PS51195">
    <property type="entry name" value="Q_MOTIF"/>
    <property type="match status" value="1"/>
</dbReference>
<feature type="region of interest" description="Disordered" evidence="8">
    <location>
        <begin position="756"/>
        <end position="796"/>
    </location>
</feature>
<evidence type="ECO:0000256" key="6">
    <source>
        <dbReference type="PROSITE-ProRule" id="PRU00552"/>
    </source>
</evidence>
<evidence type="ECO:0000259" key="9">
    <source>
        <dbReference type="PROSITE" id="PS51192"/>
    </source>
</evidence>
<dbReference type="InterPro" id="IPR001650">
    <property type="entry name" value="Helicase_C-like"/>
</dbReference>
<evidence type="ECO:0000259" key="11">
    <source>
        <dbReference type="PROSITE" id="PS51195"/>
    </source>
</evidence>
<evidence type="ECO:0000313" key="13">
    <source>
        <dbReference type="Proteomes" id="UP001295684"/>
    </source>
</evidence>
<keyword evidence="4 7" id="KW-0067">ATP-binding</keyword>
<evidence type="ECO:0000256" key="8">
    <source>
        <dbReference type="SAM" id="MobiDB-lite"/>
    </source>
</evidence>
<dbReference type="SMART" id="SM01178">
    <property type="entry name" value="DUF4217"/>
    <property type="match status" value="1"/>
</dbReference>
<dbReference type="Pfam" id="PF13959">
    <property type="entry name" value="CTE_SPB4"/>
    <property type="match status" value="1"/>
</dbReference>
<evidence type="ECO:0000256" key="7">
    <source>
        <dbReference type="RuleBase" id="RU365068"/>
    </source>
</evidence>
<dbReference type="Gene3D" id="3.40.50.300">
    <property type="entry name" value="P-loop containing nucleotide triphosphate hydrolases"/>
    <property type="match status" value="2"/>
</dbReference>
<dbReference type="InterPro" id="IPR027417">
    <property type="entry name" value="P-loop_NTPase"/>
</dbReference>
<evidence type="ECO:0000256" key="5">
    <source>
        <dbReference type="ARBA" id="ARBA00022884"/>
    </source>
</evidence>
<gene>
    <name evidence="12" type="ORF">ECRASSUSDP1_LOCUS27981</name>
</gene>
<dbReference type="PROSITE" id="PS51194">
    <property type="entry name" value="HELICASE_CTER"/>
    <property type="match status" value="1"/>
</dbReference>
<dbReference type="EC" id="3.6.4.13" evidence="7"/>
<keyword evidence="5 7" id="KW-0694">RNA-binding</keyword>
<dbReference type="Pfam" id="PF00270">
    <property type="entry name" value="DEAD"/>
    <property type="match status" value="1"/>
</dbReference>
<dbReference type="Proteomes" id="UP001295684">
    <property type="component" value="Unassembled WGS sequence"/>
</dbReference>
<feature type="domain" description="Helicase C-terminal" evidence="10">
    <location>
        <begin position="350"/>
        <end position="498"/>
    </location>
</feature>
<feature type="domain" description="DEAD-box RNA helicase Q" evidence="11">
    <location>
        <begin position="92"/>
        <end position="120"/>
    </location>
</feature>
<dbReference type="GO" id="GO:0005524">
    <property type="term" value="F:ATP binding"/>
    <property type="evidence" value="ECO:0007669"/>
    <property type="project" value="UniProtKB-UniRule"/>
</dbReference>
<feature type="compositionally biased region" description="Basic and acidic residues" evidence="8">
    <location>
        <begin position="786"/>
        <end position="796"/>
    </location>
</feature>
<comment type="caution">
    <text evidence="12">The sequence shown here is derived from an EMBL/GenBank/DDBJ whole genome shotgun (WGS) entry which is preliminary data.</text>
</comment>
<dbReference type="GO" id="GO:0003724">
    <property type="term" value="F:RNA helicase activity"/>
    <property type="evidence" value="ECO:0007669"/>
    <property type="project" value="UniProtKB-EC"/>
</dbReference>
<dbReference type="GO" id="GO:0003723">
    <property type="term" value="F:RNA binding"/>
    <property type="evidence" value="ECO:0007669"/>
    <property type="project" value="UniProtKB-UniRule"/>
</dbReference>
<dbReference type="InterPro" id="IPR014014">
    <property type="entry name" value="RNA_helicase_DEAD_Q_motif"/>
</dbReference>
<feature type="compositionally biased region" description="Basic residues" evidence="8">
    <location>
        <begin position="19"/>
        <end position="30"/>
    </location>
</feature>
<sequence length="796" mass="92275">MSEVKKDNKKGKWKTDKSRAKKQYKKKRSTRFQDIETLDRRIAIETPSQSVYYYKYLEGHEEKESRKKTVEEEEVVGSKKFVKTNDTRKVKIRFKDLPISNYTSKGLQNAEYTKMTEVQRCAIPHALKGRDLMISSRTGSGKTLAYLVPLVEKLYRQRWSSLDGLGGLIIVPVRELAIQAFEVLRSFAGLHDLSAGMIIGGKLVQVEKNHIASMNILVATPGRLLQHMNETPLFDYDNLQTLVLDEVDRMLDMGFAEELSQIMRNLPMGRTQTLLFSATAKKSLQKLAKNVLKTDFTYFCMNSYDSAASIMTGEKDAAEEMKEEGSAKDPKYITPLKLTHKYVCIEAEHKLDTLFSFMKSHKEAKCIVFFSSCKQVRHAYESFSKLKTGASIMEIHGRQKQIKRTAIYFEFVERKSCYLFATDIASRGLDFPAVDWVIQVDIPEDTDTYIHRSGRTARYKYKGTALVMVQPHEMKFVEKLEQMNIEMKKLKTNPNRTLSVTSALQRINAENSDLMHLAQKAFICYIRSVFKNGDREIYDVKKINHEAYAASLGLATTPIIEFVEGDDKKSRKSKIQKLREKAKLKKLEKQMQEMEREQEIKEAEGDEEDIEFQDQESDEDLSQQDQEDSLDDEQEQQQEEDDDDLFVFKRKIAPDDDLENEPEKFETKTKFSKNSLKKIKKGGVSQGQNKVFLDKDGKPISSLEYHIQQDTIKLKTEDDLDDNVKPEDYFNKLKSDLDKNKGLDNQIALDRLKQKRIKRKRQRQEREQLKEAAKYESASEEFEEEDTHKRAKYNEE</sequence>
<keyword evidence="13" id="KW-1185">Reference proteome</keyword>
<feature type="compositionally biased region" description="Acidic residues" evidence="8">
    <location>
        <begin position="604"/>
        <end position="645"/>
    </location>
</feature>
<keyword evidence="2 7" id="KW-0378">Hydrolase</keyword>
<dbReference type="InterPro" id="IPR011545">
    <property type="entry name" value="DEAD/DEAH_box_helicase_dom"/>
</dbReference>
<evidence type="ECO:0000256" key="2">
    <source>
        <dbReference type="ARBA" id="ARBA00022801"/>
    </source>
</evidence>
<dbReference type="InterPro" id="IPR025313">
    <property type="entry name" value="SPB4-like_CTE"/>
</dbReference>
<comment type="catalytic activity">
    <reaction evidence="7">
        <text>ATP + H2O = ADP + phosphate + H(+)</text>
        <dbReference type="Rhea" id="RHEA:13065"/>
        <dbReference type="ChEBI" id="CHEBI:15377"/>
        <dbReference type="ChEBI" id="CHEBI:15378"/>
        <dbReference type="ChEBI" id="CHEBI:30616"/>
        <dbReference type="ChEBI" id="CHEBI:43474"/>
        <dbReference type="ChEBI" id="CHEBI:456216"/>
        <dbReference type="EC" id="3.6.4.13"/>
    </reaction>
</comment>
<organism evidence="12 13">
    <name type="scientific">Euplotes crassus</name>
    <dbReference type="NCBI Taxonomy" id="5936"/>
    <lineage>
        <taxon>Eukaryota</taxon>
        <taxon>Sar</taxon>
        <taxon>Alveolata</taxon>
        <taxon>Ciliophora</taxon>
        <taxon>Intramacronucleata</taxon>
        <taxon>Spirotrichea</taxon>
        <taxon>Hypotrichia</taxon>
        <taxon>Euplotida</taxon>
        <taxon>Euplotidae</taxon>
        <taxon>Moneuplotes</taxon>
    </lineage>
</organism>
<name>A0AAD1Y743_EUPCR</name>
<dbReference type="CDD" id="cd18787">
    <property type="entry name" value="SF2_C_DEAD"/>
    <property type="match status" value="1"/>
</dbReference>
<feature type="region of interest" description="Disordered" evidence="8">
    <location>
        <begin position="1"/>
        <end position="30"/>
    </location>
</feature>
<comment type="similarity">
    <text evidence="7">Belongs to the DEAD box helicase family.</text>
</comment>
<proteinExistence type="inferred from homology"/>
<evidence type="ECO:0000259" key="10">
    <source>
        <dbReference type="PROSITE" id="PS51194"/>
    </source>
</evidence>
<protein>
    <recommendedName>
        <fullName evidence="7">ATP-dependent RNA helicase</fullName>
        <ecNumber evidence="7">3.6.4.13</ecNumber>
    </recommendedName>
</protein>
<feature type="compositionally biased region" description="Basic and acidic residues" evidence="8">
    <location>
        <begin position="764"/>
        <end position="774"/>
    </location>
</feature>
<reference evidence="12" key="1">
    <citation type="submission" date="2023-07" db="EMBL/GenBank/DDBJ databases">
        <authorList>
            <consortium name="AG Swart"/>
            <person name="Singh M."/>
            <person name="Singh A."/>
            <person name="Seah K."/>
            <person name="Emmerich C."/>
        </authorList>
    </citation>
    <scope>NUCLEOTIDE SEQUENCE</scope>
    <source>
        <strain evidence="12">DP1</strain>
    </source>
</reference>
<evidence type="ECO:0000256" key="4">
    <source>
        <dbReference type="ARBA" id="ARBA00022840"/>
    </source>
</evidence>
<dbReference type="SMART" id="SM00490">
    <property type="entry name" value="HELICc"/>
    <property type="match status" value="1"/>
</dbReference>
<dbReference type="SUPFAM" id="SSF52540">
    <property type="entry name" value="P-loop containing nucleoside triphosphate hydrolases"/>
    <property type="match status" value="1"/>
</dbReference>
<comment type="function">
    <text evidence="7">RNA helicase.</text>
</comment>
<keyword evidence="1 7" id="KW-0547">Nucleotide-binding</keyword>
<comment type="domain">
    <text evidence="7">The Q motif is unique to and characteristic of the DEAD box family of RNA helicases and controls ATP binding and hydrolysis.</text>
</comment>
<dbReference type="PANTHER" id="PTHR24031">
    <property type="entry name" value="RNA HELICASE"/>
    <property type="match status" value="1"/>
</dbReference>
<dbReference type="SMART" id="SM00487">
    <property type="entry name" value="DEXDc"/>
    <property type="match status" value="1"/>
</dbReference>
<dbReference type="PROSITE" id="PS51192">
    <property type="entry name" value="HELICASE_ATP_BIND_1"/>
    <property type="match status" value="1"/>
</dbReference>
<evidence type="ECO:0000313" key="12">
    <source>
        <dbReference type="EMBL" id="CAI2386368.1"/>
    </source>
</evidence>
<dbReference type="AlphaFoldDB" id="A0AAD1Y743"/>
<dbReference type="EMBL" id="CAMPGE010028869">
    <property type="protein sequence ID" value="CAI2386368.1"/>
    <property type="molecule type" value="Genomic_DNA"/>
</dbReference>
<feature type="region of interest" description="Disordered" evidence="8">
    <location>
        <begin position="588"/>
        <end position="672"/>
    </location>
</feature>